<dbReference type="EMBL" id="MRZV01000135">
    <property type="protein sequence ID" value="PIK57684.1"/>
    <property type="molecule type" value="Genomic_DNA"/>
</dbReference>
<feature type="region of interest" description="Disordered" evidence="1">
    <location>
        <begin position="125"/>
        <end position="144"/>
    </location>
</feature>
<dbReference type="Gene3D" id="1.10.533.10">
    <property type="entry name" value="Death Domain, Fas"/>
    <property type="match status" value="1"/>
</dbReference>
<dbReference type="InterPro" id="IPR001875">
    <property type="entry name" value="DED_dom"/>
</dbReference>
<evidence type="ECO:0000313" key="3">
    <source>
        <dbReference type="EMBL" id="PIK57684.1"/>
    </source>
</evidence>
<dbReference type="Proteomes" id="UP000230750">
    <property type="component" value="Unassembled WGS sequence"/>
</dbReference>
<evidence type="ECO:0000313" key="4">
    <source>
        <dbReference type="Proteomes" id="UP000230750"/>
    </source>
</evidence>
<gene>
    <name evidence="3" type="ORF">BSL78_05416</name>
</gene>
<dbReference type="OrthoDB" id="9931131at2759"/>
<dbReference type="SUPFAM" id="SSF47986">
    <property type="entry name" value="DEATH domain"/>
    <property type="match status" value="1"/>
</dbReference>
<accession>A0A2G8LBR0</accession>
<dbReference type="PANTHER" id="PTHR48169">
    <property type="entry name" value="DED DOMAIN-CONTAINING PROTEIN"/>
    <property type="match status" value="1"/>
</dbReference>
<name>A0A2G8LBR0_STIJA</name>
<dbReference type="AlphaFoldDB" id="A0A2G8LBR0"/>
<dbReference type="PANTHER" id="PTHR48169:SF1">
    <property type="entry name" value="ASTROCYTIC PHOSPHOPROTEIN PEA-15"/>
    <property type="match status" value="1"/>
</dbReference>
<dbReference type="InterPro" id="IPR011029">
    <property type="entry name" value="DEATH-like_dom_sf"/>
</dbReference>
<comment type="caution">
    <text evidence="3">The sequence shown here is derived from an EMBL/GenBank/DDBJ whole genome shotgun (WGS) entry which is preliminary data.</text>
</comment>
<organism evidence="3 4">
    <name type="scientific">Stichopus japonicus</name>
    <name type="common">Sea cucumber</name>
    <dbReference type="NCBI Taxonomy" id="307972"/>
    <lineage>
        <taxon>Eukaryota</taxon>
        <taxon>Metazoa</taxon>
        <taxon>Echinodermata</taxon>
        <taxon>Eleutherozoa</taxon>
        <taxon>Echinozoa</taxon>
        <taxon>Holothuroidea</taxon>
        <taxon>Aspidochirotacea</taxon>
        <taxon>Aspidochirotida</taxon>
        <taxon>Stichopodidae</taxon>
        <taxon>Apostichopus</taxon>
    </lineage>
</organism>
<dbReference type="STRING" id="307972.A0A2G8LBR0"/>
<sequence>MSDEDTFQNFSQAIRRTISEEELKSLVSACQEVIPNENRETIKKQKDLFDFLEKVGRLSKDDLNYLEHALEKICRPDLVTDILDYKESVLGNSDYKGEVSGPARKYKAMNKETGQVPDDIISGLTKIELAPPPSQNARRKAKET</sequence>
<reference evidence="3 4" key="1">
    <citation type="journal article" date="2017" name="PLoS Biol.">
        <title>The sea cucumber genome provides insights into morphological evolution and visceral regeneration.</title>
        <authorList>
            <person name="Zhang X."/>
            <person name="Sun L."/>
            <person name="Yuan J."/>
            <person name="Sun Y."/>
            <person name="Gao Y."/>
            <person name="Zhang L."/>
            <person name="Li S."/>
            <person name="Dai H."/>
            <person name="Hamel J.F."/>
            <person name="Liu C."/>
            <person name="Yu Y."/>
            <person name="Liu S."/>
            <person name="Lin W."/>
            <person name="Guo K."/>
            <person name="Jin S."/>
            <person name="Xu P."/>
            <person name="Storey K.B."/>
            <person name="Huan P."/>
            <person name="Zhang T."/>
            <person name="Zhou Y."/>
            <person name="Zhang J."/>
            <person name="Lin C."/>
            <person name="Li X."/>
            <person name="Xing L."/>
            <person name="Huo D."/>
            <person name="Sun M."/>
            <person name="Wang L."/>
            <person name="Mercier A."/>
            <person name="Li F."/>
            <person name="Yang H."/>
            <person name="Xiang J."/>
        </authorList>
    </citation>
    <scope>NUCLEOTIDE SEQUENCE [LARGE SCALE GENOMIC DNA]</scope>
    <source>
        <strain evidence="3">Shaxun</strain>
        <tissue evidence="3">Muscle</tissue>
    </source>
</reference>
<dbReference type="SMART" id="SM00031">
    <property type="entry name" value="DED"/>
    <property type="match status" value="1"/>
</dbReference>
<dbReference type="GO" id="GO:0042981">
    <property type="term" value="P:regulation of apoptotic process"/>
    <property type="evidence" value="ECO:0007669"/>
    <property type="project" value="InterPro"/>
</dbReference>
<proteinExistence type="predicted"/>
<dbReference type="PROSITE" id="PS50168">
    <property type="entry name" value="DED"/>
    <property type="match status" value="1"/>
</dbReference>
<evidence type="ECO:0000256" key="1">
    <source>
        <dbReference type="SAM" id="MobiDB-lite"/>
    </source>
</evidence>
<protein>
    <submittedName>
        <fullName evidence="3">Putative astrocytic phosphoprotein PEA-15</fullName>
    </submittedName>
</protein>
<evidence type="ECO:0000259" key="2">
    <source>
        <dbReference type="PROSITE" id="PS50168"/>
    </source>
</evidence>
<dbReference type="Pfam" id="PF01335">
    <property type="entry name" value="DED"/>
    <property type="match status" value="1"/>
</dbReference>
<keyword evidence="4" id="KW-1185">Reference proteome</keyword>
<feature type="domain" description="DED" evidence="2">
    <location>
        <begin position="6"/>
        <end position="84"/>
    </location>
</feature>